<feature type="domain" description="C2H2-type" evidence="2">
    <location>
        <begin position="13"/>
        <end position="42"/>
    </location>
</feature>
<protein>
    <recommendedName>
        <fullName evidence="2">C2H2-type domain-containing protein</fullName>
    </recommendedName>
</protein>
<dbReference type="SUPFAM" id="SSF57667">
    <property type="entry name" value="beta-beta-alpha zinc fingers"/>
    <property type="match status" value="1"/>
</dbReference>
<accession>A0ABN9B127</accession>
<evidence type="ECO:0000313" key="4">
    <source>
        <dbReference type="Proteomes" id="UP001162483"/>
    </source>
</evidence>
<reference evidence="3" key="1">
    <citation type="submission" date="2023-05" db="EMBL/GenBank/DDBJ databases">
        <authorList>
            <person name="Stuckert A."/>
        </authorList>
    </citation>
    <scope>NUCLEOTIDE SEQUENCE</scope>
</reference>
<comment type="caution">
    <text evidence="3">The sequence shown here is derived from an EMBL/GenBank/DDBJ whole genome shotgun (WGS) entry which is preliminary data.</text>
</comment>
<keyword evidence="4" id="KW-1185">Reference proteome</keyword>
<evidence type="ECO:0000313" key="3">
    <source>
        <dbReference type="EMBL" id="CAI9541996.1"/>
    </source>
</evidence>
<dbReference type="PROSITE" id="PS50157">
    <property type="entry name" value="ZINC_FINGER_C2H2_2"/>
    <property type="match status" value="1"/>
</dbReference>
<organism evidence="3 4">
    <name type="scientific">Staurois parvus</name>
    <dbReference type="NCBI Taxonomy" id="386267"/>
    <lineage>
        <taxon>Eukaryota</taxon>
        <taxon>Metazoa</taxon>
        <taxon>Chordata</taxon>
        <taxon>Craniata</taxon>
        <taxon>Vertebrata</taxon>
        <taxon>Euteleostomi</taxon>
        <taxon>Amphibia</taxon>
        <taxon>Batrachia</taxon>
        <taxon>Anura</taxon>
        <taxon>Neobatrachia</taxon>
        <taxon>Ranoidea</taxon>
        <taxon>Ranidae</taxon>
        <taxon>Staurois</taxon>
    </lineage>
</organism>
<keyword evidence="1" id="KW-0479">Metal-binding</keyword>
<keyword evidence="1" id="KW-0862">Zinc</keyword>
<name>A0ABN9B127_9NEOB</name>
<dbReference type="Gene3D" id="3.30.160.60">
    <property type="entry name" value="Classic Zinc Finger"/>
    <property type="match status" value="1"/>
</dbReference>
<gene>
    <name evidence="3" type="ORF">SPARVUS_LOCUS2015784</name>
</gene>
<evidence type="ECO:0000256" key="1">
    <source>
        <dbReference type="PROSITE-ProRule" id="PRU00042"/>
    </source>
</evidence>
<dbReference type="Proteomes" id="UP001162483">
    <property type="component" value="Unassembled WGS sequence"/>
</dbReference>
<sequence>MCINDLTRGEKPYSCLECGKCFSSKSCFHHTHQRISHGGKSHITVLSVGNVFQRSTIFPDYQRFTRERSRIFVQSAGNLFFTQSSYLFTHIRDLTRGRSRILS</sequence>
<dbReference type="InterPro" id="IPR013087">
    <property type="entry name" value="Znf_C2H2_type"/>
</dbReference>
<dbReference type="EMBL" id="CATNWA010002094">
    <property type="protein sequence ID" value="CAI9541996.1"/>
    <property type="molecule type" value="Genomic_DNA"/>
</dbReference>
<evidence type="ECO:0000259" key="2">
    <source>
        <dbReference type="PROSITE" id="PS50157"/>
    </source>
</evidence>
<keyword evidence="1" id="KW-0863">Zinc-finger</keyword>
<proteinExistence type="predicted"/>
<dbReference type="InterPro" id="IPR036236">
    <property type="entry name" value="Znf_C2H2_sf"/>
</dbReference>